<evidence type="ECO:0000313" key="1">
    <source>
        <dbReference type="EMBL" id="KAJ4444215.1"/>
    </source>
</evidence>
<sequence>MAGLCEGGNEPPGSLKASIVIHCLVPSIDSAAYLPVPTESATKAPVRLLQLLRIKVISIKVAILYHAASYIDLKTMFLYFSTYCPPELRHLSYYEIDREVQTAVKRWFRSQTADFYDTRI</sequence>
<evidence type="ECO:0000313" key="2">
    <source>
        <dbReference type="Proteomes" id="UP001148838"/>
    </source>
</evidence>
<accession>A0ABQ8TED4</accession>
<keyword evidence="2" id="KW-1185">Reference proteome</keyword>
<organism evidence="1 2">
    <name type="scientific">Periplaneta americana</name>
    <name type="common">American cockroach</name>
    <name type="synonym">Blatta americana</name>
    <dbReference type="NCBI Taxonomy" id="6978"/>
    <lineage>
        <taxon>Eukaryota</taxon>
        <taxon>Metazoa</taxon>
        <taxon>Ecdysozoa</taxon>
        <taxon>Arthropoda</taxon>
        <taxon>Hexapoda</taxon>
        <taxon>Insecta</taxon>
        <taxon>Pterygota</taxon>
        <taxon>Neoptera</taxon>
        <taxon>Polyneoptera</taxon>
        <taxon>Dictyoptera</taxon>
        <taxon>Blattodea</taxon>
        <taxon>Blattoidea</taxon>
        <taxon>Blattidae</taxon>
        <taxon>Blattinae</taxon>
        <taxon>Periplaneta</taxon>
    </lineage>
</organism>
<comment type="caution">
    <text evidence="1">The sequence shown here is derived from an EMBL/GenBank/DDBJ whole genome shotgun (WGS) entry which is preliminary data.</text>
</comment>
<reference evidence="1 2" key="1">
    <citation type="journal article" date="2022" name="Allergy">
        <title>Genome assembly and annotation of Periplaneta americana reveal a comprehensive cockroach allergen profile.</title>
        <authorList>
            <person name="Wang L."/>
            <person name="Xiong Q."/>
            <person name="Saelim N."/>
            <person name="Wang L."/>
            <person name="Nong W."/>
            <person name="Wan A.T."/>
            <person name="Shi M."/>
            <person name="Liu X."/>
            <person name="Cao Q."/>
            <person name="Hui J.H.L."/>
            <person name="Sookrung N."/>
            <person name="Leung T.F."/>
            <person name="Tungtrongchitr A."/>
            <person name="Tsui S.K.W."/>
        </authorList>
    </citation>
    <scope>NUCLEOTIDE SEQUENCE [LARGE SCALE GENOMIC DNA]</scope>
    <source>
        <strain evidence="1">PWHHKU_190912</strain>
    </source>
</reference>
<gene>
    <name evidence="1" type="ORF">ANN_06006</name>
</gene>
<dbReference type="Proteomes" id="UP001148838">
    <property type="component" value="Unassembled WGS sequence"/>
</dbReference>
<name>A0ABQ8TED4_PERAM</name>
<protein>
    <submittedName>
        <fullName evidence="1">Uncharacterized protein</fullName>
    </submittedName>
</protein>
<proteinExistence type="predicted"/>
<dbReference type="EMBL" id="JAJSOF020000011">
    <property type="protein sequence ID" value="KAJ4444215.1"/>
    <property type="molecule type" value="Genomic_DNA"/>
</dbReference>